<feature type="region of interest" description="Disordered" evidence="3">
    <location>
        <begin position="139"/>
        <end position="172"/>
    </location>
</feature>
<proteinExistence type="predicted"/>
<comment type="subcellular location">
    <subcellularLocation>
        <location evidence="1">Nucleus</location>
    </subcellularLocation>
</comment>
<reference evidence="6" key="1">
    <citation type="journal article" date="2017" name="Nat. Commun.">
        <title>The asparagus genome sheds light on the origin and evolution of a young Y chromosome.</title>
        <authorList>
            <person name="Harkess A."/>
            <person name="Zhou J."/>
            <person name="Xu C."/>
            <person name="Bowers J.E."/>
            <person name="Van der Hulst R."/>
            <person name="Ayyampalayam S."/>
            <person name="Mercati F."/>
            <person name="Riccardi P."/>
            <person name="McKain M.R."/>
            <person name="Kakrana A."/>
            <person name="Tang H."/>
            <person name="Ray J."/>
            <person name="Groenendijk J."/>
            <person name="Arikit S."/>
            <person name="Mathioni S.M."/>
            <person name="Nakano M."/>
            <person name="Shan H."/>
            <person name="Telgmann-Rauber A."/>
            <person name="Kanno A."/>
            <person name="Yue Z."/>
            <person name="Chen H."/>
            <person name="Li W."/>
            <person name="Chen Y."/>
            <person name="Xu X."/>
            <person name="Zhang Y."/>
            <person name="Luo S."/>
            <person name="Chen H."/>
            <person name="Gao J."/>
            <person name="Mao Z."/>
            <person name="Pires J.C."/>
            <person name="Luo M."/>
            <person name="Kudrna D."/>
            <person name="Wing R.A."/>
            <person name="Meyers B.C."/>
            <person name="Yi K."/>
            <person name="Kong H."/>
            <person name="Lavrijsen P."/>
            <person name="Sunseri F."/>
            <person name="Falavigna A."/>
            <person name="Ye Y."/>
            <person name="Leebens-Mack J.H."/>
            <person name="Chen G."/>
        </authorList>
    </citation>
    <scope>NUCLEOTIDE SEQUENCE [LARGE SCALE GENOMIC DNA]</scope>
    <source>
        <strain evidence="6">cv. DH0086</strain>
    </source>
</reference>
<evidence type="ECO:0000313" key="6">
    <source>
        <dbReference type="Proteomes" id="UP000243459"/>
    </source>
</evidence>
<keyword evidence="2" id="KW-0539">Nucleus</keyword>
<dbReference type="AlphaFoldDB" id="A0A5P1EWC2"/>
<protein>
    <recommendedName>
        <fullName evidence="4">KNOX1 domain-containing protein</fullName>
    </recommendedName>
</protein>
<evidence type="ECO:0000256" key="2">
    <source>
        <dbReference type="ARBA" id="ARBA00023242"/>
    </source>
</evidence>
<feature type="compositionally biased region" description="Polar residues" evidence="3">
    <location>
        <begin position="36"/>
        <end position="54"/>
    </location>
</feature>
<evidence type="ECO:0000256" key="1">
    <source>
        <dbReference type="ARBA" id="ARBA00004123"/>
    </source>
</evidence>
<feature type="compositionally biased region" description="Basic and acidic residues" evidence="3">
    <location>
        <begin position="139"/>
        <end position="149"/>
    </location>
</feature>
<dbReference type="Proteomes" id="UP000243459">
    <property type="component" value="Chromosome 5"/>
</dbReference>
<evidence type="ECO:0000256" key="3">
    <source>
        <dbReference type="SAM" id="MobiDB-lite"/>
    </source>
</evidence>
<dbReference type="Gramene" id="ONK70385">
    <property type="protein sequence ID" value="ONK70385"/>
    <property type="gene ID" value="A4U43_C05F33170"/>
</dbReference>
<dbReference type="EMBL" id="CM007385">
    <property type="protein sequence ID" value="ONK70385.1"/>
    <property type="molecule type" value="Genomic_DNA"/>
</dbReference>
<feature type="region of interest" description="Disordered" evidence="3">
    <location>
        <begin position="30"/>
        <end position="111"/>
    </location>
</feature>
<name>A0A5P1EWC2_ASPOF</name>
<evidence type="ECO:0000313" key="5">
    <source>
        <dbReference type="EMBL" id="ONK70385.1"/>
    </source>
</evidence>
<sequence length="172" mass="18991">MSYHIDPNNLQIPSFGDPHLSAAGDQHHFISDHLNSHPSTSARAATRPNPTWPQQRILPAAGRAPPPPQLPPPADKPRDEVNVSARVHDGSPPPPPPPQRRRGEVTWQSERQKAEILAHPLYEQLLSAHVRVAEDRHAVDQLAEDRRPAGAESARGGQVLGARESSPDQRWR</sequence>
<feature type="compositionally biased region" description="Basic and acidic residues" evidence="3">
    <location>
        <begin position="75"/>
        <end position="89"/>
    </location>
</feature>
<dbReference type="InterPro" id="IPR005540">
    <property type="entry name" value="KNOX1"/>
</dbReference>
<dbReference type="GO" id="GO:0003677">
    <property type="term" value="F:DNA binding"/>
    <property type="evidence" value="ECO:0007669"/>
    <property type="project" value="InterPro"/>
</dbReference>
<dbReference type="Pfam" id="PF03790">
    <property type="entry name" value="KNOX1"/>
    <property type="match status" value="1"/>
</dbReference>
<organism evidence="5 6">
    <name type="scientific">Asparagus officinalis</name>
    <name type="common">Garden asparagus</name>
    <dbReference type="NCBI Taxonomy" id="4686"/>
    <lineage>
        <taxon>Eukaryota</taxon>
        <taxon>Viridiplantae</taxon>
        <taxon>Streptophyta</taxon>
        <taxon>Embryophyta</taxon>
        <taxon>Tracheophyta</taxon>
        <taxon>Spermatophyta</taxon>
        <taxon>Magnoliopsida</taxon>
        <taxon>Liliopsida</taxon>
        <taxon>Asparagales</taxon>
        <taxon>Asparagaceae</taxon>
        <taxon>Asparagoideae</taxon>
        <taxon>Asparagus</taxon>
    </lineage>
</organism>
<dbReference type="GO" id="GO:0005634">
    <property type="term" value="C:nucleus"/>
    <property type="evidence" value="ECO:0007669"/>
    <property type="project" value="UniProtKB-SubCell"/>
</dbReference>
<evidence type="ECO:0000259" key="4">
    <source>
        <dbReference type="Pfam" id="PF03790"/>
    </source>
</evidence>
<feature type="compositionally biased region" description="Pro residues" evidence="3">
    <location>
        <begin position="64"/>
        <end position="74"/>
    </location>
</feature>
<gene>
    <name evidence="5" type="ORF">A4U43_C05F33170</name>
</gene>
<feature type="domain" description="KNOX1" evidence="4">
    <location>
        <begin position="113"/>
        <end position="130"/>
    </location>
</feature>
<accession>A0A5P1EWC2</accession>
<keyword evidence="6" id="KW-1185">Reference proteome</keyword>